<evidence type="ECO:0000256" key="4">
    <source>
        <dbReference type="ARBA" id="ARBA00024867"/>
    </source>
</evidence>
<dbReference type="EMBL" id="QRXR01000001">
    <property type="protein sequence ID" value="RGU29336.1"/>
    <property type="molecule type" value="Genomic_DNA"/>
</dbReference>
<name>A0A173W708_9FIRM</name>
<gene>
    <name evidence="11" type="primary">cheB_1</name>
    <name evidence="6 15" type="synonym">cheB</name>
    <name evidence="24" type="ORF">DW001_00265</name>
    <name evidence="23" type="ORF">DW703_00055</name>
    <name evidence="22" type="ORF">DW775_02840</name>
    <name evidence="21" type="ORF">DW912_04345</name>
    <name evidence="20" type="ORF">DW948_00985</name>
    <name evidence="19" type="ORF">DWV45_02350</name>
    <name evidence="18" type="ORF">DWW89_00900</name>
    <name evidence="17" type="ORF">DXB72_00870</name>
    <name evidence="11" type="ORF">ERS852417_00060</name>
    <name evidence="15" type="ORF">GKE07_01360</name>
    <name evidence="16" type="ORF">LD38_01430</name>
    <name evidence="12" type="ORF">LIZ82_01035</name>
    <name evidence="13" type="ORF">LK487_01105</name>
    <name evidence="14" type="ORF">PNE45_01670</name>
</gene>
<evidence type="ECO:0000313" key="14">
    <source>
        <dbReference type="EMBL" id="MDB8016745.1"/>
    </source>
</evidence>
<evidence type="ECO:0000256" key="2">
    <source>
        <dbReference type="ARBA" id="ARBA00022500"/>
    </source>
</evidence>
<dbReference type="PROSITE" id="PS50110">
    <property type="entry name" value="RESPONSE_REGULATORY"/>
    <property type="match status" value="1"/>
</dbReference>
<dbReference type="Proteomes" id="UP000479563">
    <property type="component" value="Unassembled WGS sequence"/>
</dbReference>
<evidence type="ECO:0000313" key="22">
    <source>
        <dbReference type="EMBL" id="RHD97566.1"/>
    </source>
</evidence>
<dbReference type="InterPro" id="IPR035909">
    <property type="entry name" value="CheB_C"/>
</dbReference>
<accession>A0A173W708</accession>
<dbReference type="Gene3D" id="3.40.50.2300">
    <property type="match status" value="1"/>
</dbReference>
<evidence type="ECO:0000259" key="9">
    <source>
        <dbReference type="PROSITE" id="PS50110"/>
    </source>
</evidence>
<feature type="domain" description="CheB-type methylesterase" evidence="10">
    <location>
        <begin position="159"/>
        <end position="353"/>
    </location>
</feature>
<dbReference type="EMBL" id="CYYW01000001">
    <property type="protein sequence ID" value="CUN35194.1"/>
    <property type="molecule type" value="Genomic_DNA"/>
</dbReference>
<dbReference type="SUPFAM" id="SSF52172">
    <property type="entry name" value="CheY-like"/>
    <property type="match status" value="1"/>
</dbReference>
<comment type="domain">
    <text evidence="6">Contains a C-terminal catalytic domain, and an N-terminal region which modulates catalytic activity.</text>
</comment>
<dbReference type="SMART" id="SM00448">
    <property type="entry name" value="REC"/>
    <property type="match status" value="1"/>
</dbReference>
<evidence type="ECO:0000313" key="29">
    <source>
        <dbReference type="Proteomes" id="UP000283501"/>
    </source>
</evidence>
<dbReference type="CDD" id="cd17541">
    <property type="entry name" value="REC_CheB-like"/>
    <property type="match status" value="1"/>
</dbReference>
<dbReference type="EMBL" id="JAJFBX010000001">
    <property type="protein sequence ID" value="MCC2745643.1"/>
    <property type="molecule type" value="Genomic_DNA"/>
</dbReference>
<keyword evidence="6 8" id="KW-0597">Phosphoprotein</keyword>
<evidence type="ECO:0000313" key="33">
    <source>
        <dbReference type="Proteomes" id="UP000286220"/>
    </source>
</evidence>
<dbReference type="Proteomes" id="UP000283765">
    <property type="component" value="Unassembled WGS sequence"/>
</dbReference>
<evidence type="ECO:0000313" key="26">
    <source>
        <dbReference type="Proteomes" id="UP000245905"/>
    </source>
</evidence>
<dbReference type="EC" id="3.1.1.61" evidence="6"/>
<dbReference type="EMBL" id="QSKY01000001">
    <property type="protein sequence ID" value="RHF08356.1"/>
    <property type="molecule type" value="Genomic_DNA"/>
</dbReference>
<feature type="active site" evidence="6 7">
    <location>
        <position position="294"/>
    </location>
</feature>
<comment type="PTM">
    <text evidence="6">Phosphorylated by CheA. Phosphorylation of the N-terminal regulatory domain activates the methylesterase activity.</text>
</comment>
<evidence type="ECO:0000256" key="5">
    <source>
        <dbReference type="ARBA" id="ARBA00048267"/>
    </source>
</evidence>
<keyword evidence="1 6" id="KW-0963">Cytoplasm</keyword>
<evidence type="ECO:0000313" key="25">
    <source>
        <dbReference type="Proteomes" id="UP000095384"/>
    </source>
</evidence>
<dbReference type="OMA" id="MLEMHRA"/>
<dbReference type="Proteomes" id="UP000266698">
    <property type="component" value="Unassembled WGS sequence"/>
</dbReference>
<dbReference type="Gene3D" id="3.40.50.180">
    <property type="entry name" value="Methylesterase CheB, C-terminal domain"/>
    <property type="match status" value="1"/>
</dbReference>
<dbReference type="HAMAP" id="MF_00099">
    <property type="entry name" value="CheB_chemtxs"/>
    <property type="match status" value="1"/>
</dbReference>
<organism evidence="11 25">
    <name type="scientific">Agathobacter rectalis</name>
    <dbReference type="NCBI Taxonomy" id="39491"/>
    <lineage>
        <taxon>Bacteria</taxon>
        <taxon>Bacillati</taxon>
        <taxon>Bacillota</taxon>
        <taxon>Clostridia</taxon>
        <taxon>Lachnospirales</taxon>
        <taxon>Lachnospiraceae</taxon>
        <taxon>Agathobacter</taxon>
    </lineage>
</organism>
<evidence type="ECO:0000313" key="35">
    <source>
        <dbReference type="Proteomes" id="UP000479563"/>
    </source>
</evidence>
<evidence type="ECO:0000256" key="6">
    <source>
        <dbReference type="HAMAP-Rule" id="MF_00099"/>
    </source>
</evidence>
<reference evidence="12" key="6">
    <citation type="submission" date="2021-10" db="EMBL/GenBank/DDBJ databases">
        <title>Collection of gut derived symbiotic bacterial strains cultured from healthy donors.</title>
        <authorList>
            <person name="Lin H."/>
            <person name="Littmann E."/>
            <person name="Kohout C."/>
            <person name="Pamer E.G."/>
        </authorList>
    </citation>
    <scope>NUCLEOTIDE SEQUENCE</scope>
    <source>
        <strain evidence="12">DFI.7.28A</strain>
    </source>
</reference>
<evidence type="ECO:0000313" key="12">
    <source>
        <dbReference type="EMBL" id="MCB6959482.1"/>
    </source>
</evidence>
<evidence type="ECO:0000313" key="32">
    <source>
        <dbReference type="Proteomes" id="UP000284835"/>
    </source>
</evidence>
<evidence type="ECO:0000313" key="18">
    <source>
        <dbReference type="EMBL" id="RGU29336.1"/>
    </source>
</evidence>
<dbReference type="PROSITE" id="PS50122">
    <property type="entry name" value="CHEB"/>
    <property type="match status" value="1"/>
</dbReference>
<comment type="subcellular location">
    <subcellularLocation>
        <location evidence="6">Cytoplasm</location>
    </subcellularLocation>
</comment>
<dbReference type="EMBL" id="JAJCJQ010000001">
    <property type="protein sequence ID" value="MCB6959482.1"/>
    <property type="molecule type" value="Genomic_DNA"/>
</dbReference>
<evidence type="ECO:0000259" key="10">
    <source>
        <dbReference type="PROSITE" id="PS50122"/>
    </source>
</evidence>
<reference evidence="16 26" key="1">
    <citation type="submission" date="2014-09" db="EMBL/GenBank/DDBJ databases">
        <title>Butyrate-producing bacteria isolated from human gut.</title>
        <authorList>
            <person name="Zhang Q."/>
            <person name="Zhao L."/>
        </authorList>
    </citation>
    <scope>NUCLEOTIDE SEQUENCE [LARGE SCALE GENOMIC DNA]</scope>
    <source>
        <strain evidence="16 26">R22</strain>
    </source>
</reference>
<dbReference type="EMBL" id="QSFZ01000003">
    <property type="protein sequence ID" value="RHA93529.1"/>
    <property type="molecule type" value="Genomic_DNA"/>
</dbReference>
<dbReference type="CDD" id="cd16432">
    <property type="entry name" value="CheB_Rec"/>
    <property type="match status" value="1"/>
</dbReference>
<dbReference type="PIRSF" id="PIRSF000876">
    <property type="entry name" value="RR_chemtxs_CheB"/>
    <property type="match status" value="1"/>
</dbReference>
<feature type="active site" evidence="6 7">
    <location>
        <position position="171"/>
    </location>
</feature>
<dbReference type="EMBL" id="QRPB01000001">
    <property type="protein sequence ID" value="RHL83150.1"/>
    <property type="molecule type" value="Genomic_DNA"/>
</dbReference>
<dbReference type="GO" id="GO:0008168">
    <property type="term" value="F:methyltransferase activity"/>
    <property type="evidence" value="ECO:0007669"/>
    <property type="project" value="UniProtKB-KW"/>
</dbReference>
<reference evidence="14" key="7">
    <citation type="submission" date="2023-01" db="EMBL/GenBank/DDBJ databases">
        <title>Human gut microbiome strain richness.</title>
        <authorList>
            <person name="Chen-Liaw A."/>
        </authorList>
    </citation>
    <scope>NUCLEOTIDE SEQUENCE</scope>
    <source>
        <strain evidence="14">1001283st1_D2_1001283B150209_150212</strain>
    </source>
</reference>
<dbReference type="SUPFAM" id="SSF52738">
    <property type="entry name" value="Methylesterase CheB, C-terminal domain"/>
    <property type="match status" value="1"/>
</dbReference>
<dbReference type="EMBL" id="QSJS01000002">
    <property type="protein sequence ID" value="RHD97566.1"/>
    <property type="molecule type" value="Genomic_DNA"/>
</dbReference>
<dbReference type="Proteomes" id="UP000286220">
    <property type="component" value="Unassembled WGS sequence"/>
</dbReference>
<evidence type="ECO:0000256" key="3">
    <source>
        <dbReference type="ARBA" id="ARBA00022801"/>
    </source>
</evidence>
<dbReference type="Pfam" id="PF00072">
    <property type="entry name" value="Response_reg"/>
    <property type="match status" value="1"/>
</dbReference>
<dbReference type="GO" id="GO:0005737">
    <property type="term" value="C:cytoplasm"/>
    <property type="evidence" value="ECO:0007669"/>
    <property type="project" value="UniProtKB-SubCell"/>
</dbReference>
<dbReference type="EMBL" id="QSUG01000001">
    <property type="protein sequence ID" value="RGN26515.1"/>
    <property type="molecule type" value="Genomic_DNA"/>
</dbReference>
<protein>
    <recommendedName>
        <fullName evidence="6">Protein-glutamate methylesterase/protein-glutamine glutaminase</fullName>
        <ecNumber evidence="6">3.1.1.61</ecNumber>
        <ecNumber evidence="6">3.5.1.44</ecNumber>
    </recommendedName>
</protein>
<comment type="catalytic activity">
    <reaction evidence="6">
        <text>L-glutaminyl-[protein] + H2O = L-glutamyl-[protein] + NH4(+)</text>
        <dbReference type="Rhea" id="RHEA:16441"/>
        <dbReference type="Rhea" id="RHEA-COMP:10207"/>
        <dbReference type="Rhea" id="RHEA-COMP:10208"/>
        <dbReference type="ChEBI" id="CHEBI:15377"/>
        <dbReference type="ChEBI" id="CHEBI:28938"/>
        <dbReference type="ChEBI" id="CHEBI:29973"/>
        <dbReference type="ChEBI" id="CHEBI:30011"/>
        <dbReference type="EC" id="3.5.1.44"/>
    </reaction>
</comment>
<comment type="function">
    <text evidence="6">Involved in chemotaxis. Part of a chemotaxis signal transduction system that modulates chemotaxis in response to various stimuli. Catalyzes the demethylation of specific methylglutamate residues introduced into the chemoreceptors (methyl-accepting chemotaxis proteins or MCP) by CheR. Also mediates the irreversible deamidation of specific glutamine residues to glutamic acid.</text>
</comment>
<dbReference type="GO" id="GO:0000156">
    <property type="term" value="F:phosphorelay response regulator activity"/>
    <property type="evidence" value="ECO:0007669"/>
    <property type="project" value="InterPro"/>
</dbReference>
<dbReference type="InterPro" id="IPR000673">
    <property type="entry name" value="Sig_transdc_resp-reg_Me-estase"/>
</dbReference>
<dbReference type="EMBL" id="JAQLYE010000002">
    <property type="protein sequence ID" value="MDB8016745.1"/>
    <property type="molecule type" value="Genomic_DNA"/>
</dbReference>
<dbReference type="GO" id="GO:0050568">
    <property type="term" value="F:protein-glutamine glutaminase activity"/>
    <property type="evidence" value="ECO:0007669"/>
    <property type="project" value="UniProtKB-UniRule"/>
</dbReference>
<reference evidence="15 35" key="4">
    <citation type="journal article" date="2019" name="Nat. Med.">
        <title>A library of human gut bacterial isolates paired with longitudinal multiomics data enables mechanistic microbiome research.</title>
        <authorList>
            <person name="Poyet M."/>
            <person name="Groussin M."/>
            <person name="Gibbons S.M."/>
            <person name="Avila-Pacheco J."/>
            <person name="Jiang X."/>
            <person name="Kearney S.M."/>
            <person name="Perrotta A.R."/>
            <person name="Berdy B."/>
            <person name="Zhao S."/>
            <person name="Lieberman T.D."/>
            <person name="Swanson P.K."/>
            <person name="Smith M."/>
            <person name="Roesemann S."/>
            <person name="Alexander J.E."/>
            <person name="Rich S.A."/>
            <person name="Livny J."/>
            <person name="Vlamakis H."/>
            <person name="Clish C."/>
            <person name="Bullock K."/>
            <person name="Deik A."/>
            <person name="Scott J."/>
            <person name="Pierce K.A."/>
            <person name="Xavier R.J."/>
            <person name="Alm E.J."/>
        </authorList>
    </citation>
    <scope>NUCLEOTIDE SEQUENCE [LARGE SCALE GENOMIC DNA]</scope>
    <source>
        <strain evidence="15 35">BIOML-A11</strain>
    </source>
</reference>
<keyword evidence="3 6" id="KW-0378">Hydrolase</keyword>
<dbReference type="InterPro" id="IPR001789">
    <property type="entry name" value="Sig_transdc_resp-reg_receiver"/>
</dbReference>
<evidence type="ECO:0000313" key="11">
    <source>
        <dbReference type="EMBL" id="CUN35194.1"/>
    </source>
</evidence>
<evidence type="ECO:0000313" key="19">
    <source>
        <dbReference type="EMBL" id="RGW89002.1"/>
    </source>
</evidence>
<dbReference type="AlphaFoldDB" id="A0A173W708"/>
<dbReference type="Proteomes" id="UP001197847">
    <property type="component" value="Unassembled WGS sequence"/>
</dbReference>
<dbReference type="Proteomes" id="UP000283683">
    <property type="component" value="Unassembled WGS sequence"/>
</dbReference>
<evidence type="ECO:0000313" key="13">
    <source>
        <dbReference type="EMBL" id="MCC2745643.1"/>
    </source>
</evidence>
<sequence length="353" mass="37619">MKSNILIVDDSALLRRVECDIINSDNKLQATDTCKDGLEALEKLRTQKYDAVILDINMPRMNGLEVLSHLQKESIKTPVVVVSTLTIEGADEAIKSLELGAFDFVTKPNNIIEAKGNQFKETLLRVVYAAVRITPAHSASRNLTVVEKKAGAIVNKHKAAGSNKIVAIASSTGGPKALQSVIPFLPAELLAPVVLVQHMPAGFTKSMAERLNELSQVQVKEASNGEVLKNGVVYIAPGGTHIAIKKSGASHVISFNDMPPISGLKPCANIMFDSLTSSNYDEVVCVVLTGMGADGTNGILSLGKSKPIYVIAQDEKSSVVYGMPRAIYEAGVVDEVVTLSDVAKAITKNVGVK</sequence>
<comment type="function">
    <text evidence="4">May play the central regulatory role in sporulation. It may be an element of the effector pathway responsible for the activation of sporulation genes in response to nutritional stress. Spo0A may act in concert with spo0H (a sigma factor) to control the expression of some genes that are critical to the sporulation process.</text>
</comment>
<evidence type="ECO:0000313" key="17">
    <source>
        <dbReference type="EMBL" id="RGN26515.1"/>
    </source>
</evidence>
<dbReference type="Proteomes" id="UP000283501">
    <property type="component" value="Unassembled WGS sequence"/>
</dbReference>
<evidence type="ECO:0000313" key="20">
    <source>
        <dbReference type="EMBL" id="RHA16528.1"/>
    </source>
</evidence>
<evidence type="ECO:0000313" key="16">
    <source>
        <dbReference type="EMBL" id="PWE84764.1"/>
    </source>
</evidence>
<evidence type="ECO:0000256" key="7">
    <source>
        <dbReference type="PROSITE-ProRule" id="PRU00050"/>
    </source>
</evidence>
<comment type="catalytic activity">
    <reaction evidence="5 6">
        <text>[protein]-L-glutamate 5-O-methyl ester + H2O = L-glutamyl-[protein] + methanol + H(+)</text>
        <dbReference type="Rhea" id="RHEA:23236"/>
        <dbReference type="Rhea" id="RHEA-COMP:10208"/>
        <dbReference type="Rhea" id="RHEA-COMP:10311"/>
        <dbReference type="ChEBI" id="CHEBI:15377"/>
        <dbReference type="ChEBI" id="CHEBI:15378"/>
        <dbReference type="ChEBI" id="CHEBI:17790"/>
        <dbReference type="ChEBI" id="CHEBI:29973"/>
        <dbReference type="ChEBI" id="CHEBI:82795"/>
        <dbReference type="EC" id="3.1.1.61"/>
    </reaction>
</comment>
<dbReference type="InterPro" id="IPR008248">
    <property type="entry name" value="CheB-like"/>
</dbReference>
<evidence type="ECO:0000256" key="1">
    <source>
        <dbReference type="ARBA" id="ARBA00022490"/>
    </source>
</evidence>
<dbReference type="EMBL" id="JRFS01000002">
    <property type="protein sequence ID" value="PWE84764.1"/>
    <property type="molecule type" value="Genomic_DNA"/>
</dbReference>
<dbReference type="Proteomes" id="UP000286341">
    <property type="component" value="Unassembled WGS sequence"/>
</dbReference>
<feature type="modified residue" description="4-aspartylphosphate" evidence="6 8">
    <location>
        <position position="55"/>
    </location>
</feature>
<reference evidence="27 28" key="3">
    <citation type="submission" date="2018-08" db="EMBL/GenBank/DDBJ databases">
        <title>A genome reference for cultivated species of the human gut microbiota.</title>
        <authorList>
            <person name="Zou Y."/>
            <person name="Xue W."/>
            <person name="Luo G."/>
        </authorList>
    </citation>
    <scope>NUCLEOTIDE SEQUENCE [LARGE SCALE GENOMIC DNA]</scope>
    <source>
        <strain evidence="19 30">AF06-19</strain>
        <strain evidence="18 31">AF17-27</strain>
        <strain evidence="24 28">AF36-2BH</strain>
        <strain evidence="23 29">AM26-2LB</strain>
        <strain evidence="22 32">AM30-13AC</strain>
        <strain evidence="21 33">AM42-17AT</strain>
        <strain evidence="20 34">AM44-1AT</strain>
        <strain evidence="17 27">OM05-6AA</strain>
    </source>
</reference>
<dbReference type="Proteomes" id="UP000260970">
    <property type="component" value="Unassembled WGS sequence"/>
</dbReference>
<dbReference type="EMBL" id="QSAZ01000002">
    <property type="protein sequence ID" value="RGW89002.1"/>
    <property type="molecule type" value="Genomic_DNA"/>
</dbReference>
<evidence type="ECO:0000313" key="23">
    <source>
        <dbReference type="EMBL" id="RHF08356.1"/>
    </source>
</evidence>
<reference evidence="11 25" key="2">
    <citation type="submission" date="2015-09" db="EMBL/GenBank/DDBJ databases">
        <authorList>
            <consortium name="Pathogen Informatics"/>
        </authorList>
    </citation>
    <scope>NUCLEOTIDE SEQUENCE [LARGE SCALE GENOMIC DNA]</scope>
    <source>
        <strain evidence="11 25">2789STDY5608860</strain>
    </source>
</reference>
<dbReference type="PANTHER" id="PTHR42872">
    <property type="entry name" value="PROTEIN-GLUTAMATE METHYLESTERASE/PROTEIN-GLUTAMINE GLUTAMINASE"/>
    <property type="match status" value="1"/>
</dbReference>
<dbReference type="Proteomes" id="UP001212823">
    <property type="component" value="Unassembled WGS sequence"/>
</dbReference>
<evidence type="ECO:0000256" key="8">
    <source>
        <dbReference type="PROSITE-ProRule" id="PRU00169"/>
    </source>
</evidence>
<keyword evidence="15" id="KW-0808">Transferase</keyword>
<evidence type="ECO:0000313" key="28">
    <source>
        <dbReference type="Proteomes" id="UP000266698"/>
    </source>
</evidence>
<proteinExistence type="inferred from homology"/>
<evidence type="ECO:0000313" key="15">
    <source>
        <dbReference type="EMBL" id="MSC58886.1"/>
    </source>
</evidence>
<dbReference type="NCBIfam" id="NF001965">
    <property type="entry name" value="PRK00742.1"/>
    <property type="match status" value="1"/>
</dbReference>
<dbReference type="EC" id="3.5.1.44" evidence="6"/>
<dbReference type="Proteomes" id="UP000284835">
    <property type="component" value="Unassembled WGS sequence"/>
</dbReference>
<evidence type="ECO:0000313" key="24">
    <source>
        <dbReference type="EMBL" id="RHL83150.1"/>
    </source>
</evidence>
<dbReference type="EMBL" id="QSFB01000001">
    <property type="protein sequence ID" value="RHA16528.1"/>
    <property type="molecule type" value="Genomic_DNA"/>
</dbReference>
<keyword evidence="2 6" id="KW-0145">Chemotaxis</keyword>
<dbReference type="EMBL" id="WKQP01000001">
    <property type="protein sequence ID" value="MSC58886.1"/>
    <property type="molecule type" value="Genomic_DNA"/>
</dbReference>
<dbReference type="RefSeq" id="WP_012742626.1">
    <property type="nucleotide sequence ID" value="NZ_CP092643.1"/>
</dbReference>
<reference evidence="13" key="5">
    <citation type="submission" date="2021-10" db="EMBL/GenBank/DDBJ databases">
        <title>Collection of gut derived symbiotic bacterial strains cultured from healthy donors.</title>
        <authorList>
            <person name="Lin H."/>
            <person name="Littmann E."/>
            <person name="Claire K."/>
            <person name="Pamer E."/>
        </authorList>
    </citation>
    <scope>NUCLEOTIDE SEQUENCE</scope>
    <source>
        <strain evidence="13">MSK.22.92</strain>
    </source>
</reference>
<dbReference type="Proteomes" id="UP000095384">
    <property type="component" value="Unassembled WGS sequence"/>
</dbReference>
<evidence type="ECO:0000313" key="31">
    <source>
        <dbReference type="Proteomes" id="UP000283765"/>
    </source>
</evidence>
<dbReference type="Pfam" id="PF01339">
    <property type="entry name" value="CheB_methylest"/>
    <property type="match status" value="1"/>
</dbReference>
<dbReference type="GeneID" id="86988582"/>
<dbReference type="GO" id="GO:0032259">
    <property type="term" value="P:methylation"/>
    <property type="evidence" value="ECO:0007669"/>
    <property type="project" value="UniProtKB-KW"/>
</dbReference>
<keyword evidence="15" id="KW-0489">Methyltransferase</keyword>
<dbReference type="Proteomes" id="UP001197741">
    <property type="component" value="Unassembled WGS sequence"/>
</dbReference>
<dbReference type="GO" id="GO:0008984">
    <property type="term" value="F:protein-glutamate methylesterase activity"/>
    <property type="evidence" value="ECO:0007669"/>
    <property type="project" value="UniProtKB-UniRule"/>
</dbReference>
<dbReference type="Proteomes" id="UP000245905">
    <property type="component" value="Unassembled WGS sequence"/>
</dbReference>
<evidence type="ECO:0000313" key="34">
    <source>
        <dbReference type="Proteomes" id="UP000286341"/>
    </source>
</evidence>
<feature type="domain" description="Response regulatory" evidence="9">
    <location>
        <begin position="4"/>
        <end position="122"/>
    </location>
</feature>
<comment type="similarity">
    <text evidence="6">Belongs to the CheB family.</text>
</comment>
<evidence type="ECO:0000313" key="30">
    <source>
        <dbReference type="Proteomes" id="UP000283683"/>
    </source>
</evidence>
<dbReference type="InterPro" id="IPR011006">
    <property type="entry name" value="CheY-like_superfamily"/>
</dbReference>
<dbReference type="PANTHER" id="PTHR42872:SF6">
    <property type="entry name" value="PROTEIN-GLUTAMATE METHYLESTERASE_PROTEIN-GLUTAMINE GLUTAMINASE"/>
    <property type="match status" value="1"/>
</dbReference>
<evidence type="ECO:0000313" key="27">
    <source>
        <dbReference type="Proteomes" id="UP000260970"/>
    </source>
</evidence>
<evidence type="ECO:0000313" key="21">
    <source>
        <dbReference type="EMBL" id="RHA93529.1"/>
    </source>
</evidence>
<dbReference type="GO" id="GO:0006935">
    <property type="term" value="P:chemotaxis"/>
    <property type="evidence" value="ECO:0007669"/>
    <property type="project" value="UniProtKB-UniRule"/>
</dbReference>
<feature type="active site" evidence="6 7">
    <location>
        <position position="198"/>
    </location>
</feature>